<evidence type="ECO:0000256" key="5">
    <source>
        <dbReference type="ARBA" id="ARBA00022840"/>
    </source>
</evidence>
<reference evidence="10 11" key="1">
    <citation type="submission" date="2025-05" db="UniProtKB">
        <authorList>
            <consortium name="RefSeq"/>
        </authorList>
    </citation>
    <scope>IDENTIFICATION</scope>
    <source>
        <tissue evidence="10 11">Cell line</tissue>
    </source>
</reference>
<dbReference type="PANTHER" id="PTHR11584:SF369">
    <property type="entry name" value="MITOGEN-ACTIVATED PROTEIN KINASE KINASE KINASE 19-RELATED"/>
    <property type="match status" value="1"/>
</dbReference>
<feature type="region of interest" description="Disordered" evidence="7">
    <location>
        <begin position="445"/>
        <end position="471"/>
    </location>
</feature>
<evidence type="ECO:0000256" key="6">
    <source>
        <dbReference type="PROSITE-ProRule" id="PRU10141"/>
    </source>
</evidence>
<proteinExistence type="predicted"/>
<evidence type="ECO:0000256" key="4">
    <source>
        <dbReference type="ARBA" id="ARBA00022777"/>
    </source>
</evidence>
<sequence length="1374" mass="154875">MNKNKRIHDFVEVVSRGDMELICDYITKVHSILGNLNLQHSKTGNTPLITAAEENLTEKDMLDICHDTNSSPTDMMTVTTNQNIILQSISSNEEFDQDEDCSHSTLVSEGGDPSGGGQDWHPRTEGVEIIVTFPRDVSYPQEMNQEDLQENNQITTVHGEWARAHSVSLPNEIEMVDFQTKMLTMGPLLLKKQGSSKELCDENVGFLLPRPCLEPNIFTSVAREDVPHFLKGQQRKSEEFSISDVNHSSRRIEFPLPPLSLLSMKPGLQTIPPNHKDQKEKERNIPDFTSFLPKLSEPRSLSEEFRPSNKQQEAPFKVFVDQTLRASDSSIWSRNMCSFWEANHHRQHMETEENRKSKETEGSDKIAICHFEKGQSLVSFENCKESSFPTDREVDIDCPGHEMRKAEENSQHFLSGKKERLVARNCKQDYAVGCTIPIKFQESQHSERILNQDEETRNDKADSKSASVHKSEAIEPKHILEGHTALKSLSNVVPDGPTEKVPQDHRGTETNIKVSVADAIKPEMNGMVPLIHITFPGHGTPKELAIAKPSLPKRKGTLHNNNSFNILAHQENDRHKMKTHRNKLDSKTKTSNRTPQNFMISIEGSIKPTMHKTSIKTQVFPALELVDPRPRQSPKFQRRMPQIEKKQSTYRALKPKKQSFPCICKNPGIKKSSVPLSAQPIEPRLSCLDLKYSDMFKEINSTANGPGIYEMFGTPVYCHIREAERHENKYYQEICSAPSGRCITNKCRSSHSERSSNSRTRFSQKRPHIKPAKALLGIKQKNKSLISKEKGYKAVGSNQKGIENGDGISDPEWQIKSSANDFLSSSDEGQPMNLALPCEGSTEQNEFLPVSHLSIVEEVSMEECADEEDISNNQILATSLRDLHKLEELHHQTSFILSENSWAVPSEKSSNKHILQEKQNTASLGKISANQILTNDIGFESVLEKSETLMSFSFQEKQQSASSQAYQHWADSLDDDSLANESITYQSFGQTLNDANSISQETLDSVKTEELTDELLGCLAAELLALDERDKTSHQIMANETDPENLNLVFSRRGKTTQELGRETTNVKIQRYSNGFRIYNKEEKFLNSNEKKIFSENSLKNEESILWTKGEILGKGAYGTVYCGLTSQGQLIAVKQVALDTSDKLATEKEYRKLQEEVDLLKALKHVNIVAYLGTCLEENIVSIFMEFVPGGSISSIINRFGPLLEMVFCKYTRQILQGVAYLHENCVVHRDIKGNNVMLMPTGIIKLIDFGCAKRLAWAGLNGTHSDMLKSMHGTPYWMAPEVINESGYGRKSDIWSIGCTVFEMATGKPPLASMDRMAAMFYIGAHRGLMPPLPEHFSENAVDFVRVCLTRDQHERPSAAQLLKHSFLTRSH</sequence>
<keyword evidence="3 6" id="KW-0547">Nucleotide-binding</keyword>
<keyword evidence="4 10" id="KW-0418">Kinase</keyword>
<dbReference type="PROSITE" id="PS50011">
    <property type="entry name" value="PROTEIN_KINASE_DOM"/>
    <property type="match status" value="1"/>
</dbReference>
<dbReference type="SMART" id="SM00220">
    <property type="entry name" value="S_TKc"/>
    <property type="match status" value="1"/>
</dbReference>
<name>A0ABM5AFZ8_VULVU</name>
<dbReference type="CDD" id="cd06631">
    <property type="entry name" value="STKc_YSK4"/>
    <property type="match status" value="1"/>
</dbReference>
<dbReference type="PANTHER" id="PTHR11584">
    <property type="entry name" value="SERINE/THREONINE PROTEIN KINASE"/>
    <property type="match status" value="1"/>
</dbReference>
<dbReference type="Gene3D" id="1.10.510.10">
    <property type="entry name" value="Transferase(Phosphotransferase) domain 1"/>
    <property type="match status" value="1"/>
</dbReference>
<dbReference type="Proteomes" id="UP001652641">
    <property type="component" value="Chromosome 5"/>
</dbReference>
<dbReference type="SUPFAM" id="SSF56112">
    <property type="entry name" value="Protein kinase-like (PK-like)"/>
    <property type="match status" value="1"/>
</dbReference>
<dbReference type="PROSITE" id="PS00108">
    <property type="entry name" value="PROTEIN_KINASE_ST"/>
    <property type="match status" value="1"/>
</dbReference>
<evidence type="ECO:0000313" key="11">
    <source>
        <dbReference type="RefSeq" id="XP_072613715.1"/>
    </source>
</evidence>
<keyword evidence="1" id="KW-0723">Serine/threonine-protein kinase</keyword>
<evidence type="ECO:0000259" key="8">
    <source>
        <dbReference type="PROSITE" id="PS50011"/>
    </source>
</evidence>
<feature type="binding site" evidence="6">
    <location>
        <position position="1135"/>
    </location>
    <ligand>
        <name>ATP</name>
        <dbReference type="ChEBI" id="CHEBI:30616"/>
    </ligand>
</feature>
<evidence type="ECO:0000256" key="7">
    <source>
        <dbReference type="SAM" id="MobiDB-lite"/>
    </source>
</evidence>
<gene>
    <name evidence="10 11" type="primary">MAP3K19</name>
</gene>
<keyword evidence="2" id="KW-0808">Transferase</keyword>
<dbReference type="PROSITE" id="PS00107">
    <property type="entry name" value="PROTEIN_KINASE_ATP"/>
    <property type="match status" value="1"/>
</dbReference>
<dbReference type="GeneID" id="112932616"/>
<dbReference type="InterPro" id="IPR000719">
    <property type="entry name" value="Prot_kinase_dom"/>
</dbReference>
<keyword evidence="5 6" id="KW-0067">ATP-binding</keyword>
<evidence type="ECO:0000313" key="9">
    <source>
        <dbReference type="Proteomes" id="UP001652641"/>
    </source>
</evidence>
<evidence type="ECO:0000256" key="3">
    <source>
        <dbReference type="ARBA" id="ARBA00022741"/>
    </source>
</evidence>
<keyword evidence="9" id="KW-1185">Reference proteome</keyword>
<evidence type="ECO:0000313" key="10">
    <source>
        <dbReference type="RefSeq" id="XP_072613714.1"/>
    </source>
</evidence>
<dbReference type="InterPro" id="IPR011009">
    <property type="entry name" value="Kinase-like_dom_sf"/>
</dbReference>
<accession>A0ABM5AFZ8</accession>
<protein>
    <submittedName>
        <fullName evidence="10 11">Mitogen-activated protein kinase kinase kinase 19 isoform X1</fullName>
    </submittedName>
</protein>
<dbReference type="InterPro" id="IPR008271">
    <property type="entry name" value="Ser/Thr_kinase_AS"/>
</dbReference>
<evidence type="ECO:0000256" key="1">
    <source>
        <dbReference type="ARBA" id="ARBA00022527"/>
    </source>
</evidence>
<dbReference type="RefSeq" id="XP_072613714.1">
    <property type="nucleotide sequence ID" value="XM_072757613.1"/>
</dbReference>
<evidence type="ECO:0000256" key="2">
    <source>
        <dbReference type="ARBA" id="ARBA00022679"/>
    </source>
</evidence>
<dbReference type="GO" id="GO:0016301">
    <property type="term" value="F:kinase activity"/>
    <property type="evidence" value="ECO:0007669"/>
    <property type="project" value="UniProtKB-KW"/>
</dbReference>
<organism evidence="9 10">
    <name type="scientific">Vulpes vulpes</name>
    <name type="common">Red fox</name>
    <dbReference type="NCBI Taxonomy" id="9627"/>
    <lineage>
        <taxon>Eukaryota</taxon>
        <taxon>Metazoa</taxon>
        <taxon>Chordata</taxon>
        <taxon>Craniata</taxon>
        <taxon>Vertebrata</taxon>
        <taxon>Euteleostomi</taxon>
        <taxon>Mammalia</taxon>
        <taxon>Eutheria</taxon>
        <taxon>Laurasiatheria</taxon>
        <taxon>Carnivora</taxon>
        <taxon>Caniformia</taxon>
        <taxon>Canidae</taxon>
        <taxon>Vulpes</taxon>
    </lineage>
</organism>
<dbReference type="InterPro" id="IPR017441">
    <property type="entry name" value="Protein_kinase_ATP_BS"/>
</dbReference>
<feature type="region of interest" description="Disordered" evidence="7">
    <location>
        <begin position="96"/>
        <end position="122"/>
    </location>
</feature>
<feature type="region of interest" description="Disordered" evidence="7">
    <location>
        <begin position="747"/>
        <end position="767"/>
    </location>
</feature>
<dbReference type="Pfam" id="PF00069">
    <property type="entry name" value="Pkinase"/>
    <property type="match status" value="1"/>
</dbReference>
<dbReference type="RefSeq" id="XP_072613715.1">
    <property type="nucleotide sequence ID" value="XM_072757614.1"/>
</dbReference>
<feature type="domain" description="Protein kinase" evidence="8">
    <location>
        <begin position="1107"/>
        <end position="1370"/>
    </location>
</feature>